<feature type="transmembrane region" description="Helical" evidence="7">
    <location>
        <begin position="60"/>
        <end position="86"/>
    </location>
</feature>
<feature type="transmembrane region" description="Helical" evidence="7">
    <location>
        <begin position="26"/>
        <end position="48"/>
    </location>
</feature>
<dbReference type="PANTHER" id="PTHR33048:SF129">
    <property type="entry name" value="INTEGRAL MEMBRANE PROTEIN-RELATED"/>
    <property type="match status" value="1"/>
</dbReference>
<feature type="compositionally biased region" description="Polar residues" evidence="6">
    <location>
        <begin position="393"/>
        <end position="409"/>
    </location>
</feature>
<comment type="caution">
    <text evidence="9">The sequence shown here is derived from an EMBL/GenBank/DDBJ whole genome shotgun (WGS) entry which is preliminary data.</text>
</comment>
<evidence type="ECO:0000259" key="8">
    <source>
        <dbReference type="Pfam" id="PF20684"/>
    </source>
</evidence>
<dbReference type="GO" id="GO:0016020">
    <property type="term" value="C:membrane"/>
    <property type="evidence" value="ECO:0007669"/>
    <property type="project" value="UniProtKB-SubCell"/>
</dbReference>
<dbReference type="EMBL" id="WNWR01000169">
    <property type="protein sequence ID" value="KAE9989787.1"/>
    <property type="molecule type" value="Genomic_DNA"/>
</dbReference>
<evidence type="ECO:0000256" key="6">
    <source>
        <dbReference type="SAM" id="MobiDB-lite"/>
    </source>
</evidence>
<comment type="subcellular location">
    <subcellularLocation>
        <location evidence="1">Membrane</location>
        <topology evidence="1">Multi-pass membrane protein</topology>
    </subcellularLocation>
</comment>
<feature type="region of interest" description="Disordered" evidence="6">
    <location>
        <begin position="300"/>
        <end position="320"/>
    </location>
</feature>
<evidence type="ECO:0000256" key="1">
    <source>
        <dbReference type="ARBA" id="ARBA00004141"/>
    </source>
</evidence>
<dbReference type="PANTHER" id="PTHR33048">
    <property type="entry name" value="PTH11-LIKE INTEGRAL MEMBRANE PROTEIN (AFU_ORTHOLOGUE AFUA_5G11245)"/>
    <property type="match status" value="1"/>
</dbReference>
<feature type="compositionally biased region" description="Basic and acidic residues" evidence="6">
    <location>
        <begin position="301"/>
        <end position="314"/>
    </location>
</feature>
<sequence length="530" mass="59382">MRDIPIAVLLAWPAADYQHPMTRGLSAPITIATLSSFAVVAVGLRVYTRLYVQKWPGYDDWLLILAVTTTIALNSVVGYAIVHYGWSRHIYDIPPRFLAASAMIVFIAKLLFQMATFFLRLSLLSFYYRLVHDSEKHRFRIALHCTVIFVIILFIAGACIGIFVCMPIQDYWVYPPDPHRRCFDEGPVGFVVAILNCLADLLITCLPMPLVLQLNLPRRSEIGVLVGFCLGFIVSIAAAFRTYYWYQAFIVSYDLTWEAYPLWIASSVEVNIGMICACAPAIRVLVQKKFIPTLSQLSESEGSRSDERSGEHSKRTSKLWGSMHSRNSIARPFSSSPRSVMIGDPIPLSHGSISDCSTTLSPSGLWPLKSPQQESPSIQLDDYVQDREREDSQQTNPWRDSIATSTSASWPLKEPREREDSQQSNPWRDSIATSTSASWPLKEPENDSYSIQLDIHSQGRARGYTRQSSSLTNNRLYAKSPPVAALSGSSSISSLLDRSMDCTHGTTNQVDDIRGRQGTNAFCFSGFRYT</sequence>
<keyword evidence="3 7" id="KW-1133">Transmembrane helix</keyword>
<feature type="transmembrane region" description="Helical" evidence="7">
    <location>
        <begin position="98"/>
        <end position="121"/>
    </location>
</feature>
<evidence type="ECO:0000313" key="9">
    <source>
        <dbReference type="EMBL" id="KAE9989787.1"/>
    </source>
</evidence>
<feature type="transmembrane region" description="Helical" evidence="7">
    <location>
        <begin position="260"/>
        <end position="286"/>
    </location>
</feature>
<evidence type="ECO:0000256" key="4">
    <source>
        <dbReference type="ARBA" id="ARBA00023136"/>
    </source>
</evidence>
<dbReference type="Proteomes" id="UP000490939">
    <property type="component" value="Unassembled WGS sequence"/>
</dbReference>
<feature type="compositionally biased region" description="Polar residues" evidence="6">
    <location>
        <begin position="422"/>
        <end position="438"/>
    </location>
</feature>
<comment type="similarity">
    <text evidence="5">Belongs to the SAT4 family.</text>
</comment>
<feature type="region of interest" description="Disordered" evidence="6">
    <location>
        <begin position="386"/>
        <end position="445"/>
    </location>
</feature>
<evidence type="ECO:0000313" key="10">
    <source>
        <dbReference type="Proteomes" id="UP000490939"/>
    </source>
</evidence>
<dbReference type="Pfam" id="PF20684">
    <property type="entry name" value="Fung_rhodopsin"/>
    <property type="match status" value="1"/>
</dbReference>
<organism evidence="9 10">
    <name type="scientific">Venturia inaequalis</name>
    <name type="common">Apple scab fungus</name>
    <dbReference type="NCBI Taxonomy" id="5025"/>
    <lineage>
        <taxon>Eukaryota</taxon>
        <taxon>Fungi</taxon>
        <taxon>Dikarya</taxon>
        <taxon>Ascomycota</taxon>
        <taxon>Pezizomycotina</taxon>
        <taxon>Dothideomycetes</taxon>
        <taxon>Pleosporomycetidae</taxon>
        <taxon>Venturiales</taxon>
        <taxon>Venturiaceae</taxon>
        <taxon>Venturia</taxon>
    </lineage>
</organism>
<reference evidence="9 10" key="1">
    <citation type="submission" date="2019-07" db="EMBL/GenBank/DDBJ databases">
        <title>Venturia inaequalis Genome Resource.</title>
        <authorList>
            <person name="Lichtner F.J."/>
        </authorList>
    </citation>
    <scope>NUCLEOTIDE SEQUENCE [LARGE SCALE GENOMIC DNA]</scope>
    <source>
        <strain evidence="9 10">DMI_063113</strain>
    </source>
</reference>
<feature type="domain" description="Rhodopsin" evidence="8">
    <location>
        <begin position="44"/>
        <end position="288"/>
    </location>
</feature>
<keyword evidence="2 7" id="KW-0812">Transmembrane</keyword>
<feature type="transmembrane region" description="Helical" evidence="7">
    <location>
        <begin position="189"/>
        <end position="210"/>
    </location>
</feature>
<evidence type="ECO:0000256" key="2">
    <source>
        <dbReference type="ARBA" id="ARBA00022692"/>
    </source>
</evidence>
<proteinExistence type="inferred from homology"/>
<evidence type="ECO:0000256" key="7">
    <source>
        <dbReference type="SAM" id="Phobius"/>
    </source>
</evidence>
<keyword evidence="10" id="KW-1185">Reference proteome</keyword>
<feature type="transmembrane region" description="Helical" evidence="7">
    <location>
        <begin position="141"/>
        <end position="169"/>
    </location>
</feature>
<evidence type="ECO:0000256" key="3">
    <source>
        <dbReference type="ARBA" id="ARBA00022989"/>
    </source>
</evidence>
<evidence type="ECO:0000256" key="5">
    <source>
        <dbReference type="ARBA" id="ARBA00038359"/>
    </source>
</evidence>
<dbReference type="AlphaFoldDB" id="A0A8H3ZDZ0"/>
<dbReference type="InterPro" id="IPR052337">
    <property type="entry name" value="SAT4-like"/>
</dbReference>
<name>A0A8H3ZDZ0_VENIN</name>
<feature type="transmembrane region" description="Helical" evidence="7">
    <location>
        <begin position="222"/>
        <end position="240"/>
    </location>
</feature>
<keyword evidence="4 7" id="KW-0472">Membrane</keyword>
<accession>A0A8H3ZDZ0</accession>
<gene>
    <name evidence="9" type="ORF">EG327_002254</name>
</gene>
<dbReference type="InterPro" id="IPR049326">
    <property type="entry name" value="Rhodopsin_dom_fungi"/>
</dbReference>
<protein>
    <recommendedName>
        <fullName evidence="8">Rhodopsin domain-containing protein</fullName>
    </recommendedName>
</protein>